<dbReference type="GO" id="GO:0015631">
    <property type="term" value="F:tubulin binding"/>
    <property type="evidence" value="ECO:0007669"/>
    <property type="project" value="TreeGrafter"/>
</dbReference>
<dbReference type="AlphaFoldDB" id="A0A1S7LCF4"/>
<sequence length="652" mass="72313">MAFFLIDGTDPTDFTRIWQEALTPAGWRVGKPDRWDLDLSVDLPDIDYYLDLADGQVVNHFPGVEAIGTKDLLHLSLQDARQRLTPEQAERLLGFTPKTYLLPDDWEAYQQAVTAELKALWLRKPRASSCGDGIELLQDPLALEPEEGWLVQRYIDNPHLINGHKYTLRFYLLISSLEPLVAYLYGDGFCKLTSKPYSLEGDALSDRLVHLTNPDLQHEAGIDASQENTRHSAYRQRLQQEGVDDAALWQQIESLLTATVLACREPILAESRYLKHDPSHTFELLGADILVDENLKPWLLECNISPSLSIESSGNEKAAEEAELKQALVKESFTLLGLLGGSKPQGPRPDDGIGRVPALQRVIAEQGRAGGFKRIYPSTNGHALAPLMPVVRPGDWQLQQQLGLGSALPEQRFYPAQGVSSSAIEDGLVLYLEQEQLFYVLNTTSGYLWLGMLEGVPVQQLAAELAEGMGLPEPPLADLLSNLADWYGDGLIMPHPTEQEVAPSEVEGAEQLLGVFYDAAFQFDDEGVELFVLGQSILEMDDYGQELEYRGLMFSDEDGIALYLVDEGEQAPRLMVGYGDQLLTMSGLVFLSDRDEEERPEMEVGLGETLQRLSHGLFQPDEELSPAAAHQMIASLQGLSLQQVSLESLEDG</sequence>
<evidence type="ECO:0000256" key="3">
    <source>
        <dbReference type="ARBA" id="ARBA00022840"/>
    </source>
</evidence>
<dbReference type="PROSITE" id="PS51221">
    <property type="entry name" value="TTL"/>
    <property type="match status" value="1"/>
</dbReference>
<reference evidence="4" key="1">
    <citation type="submission" date="2015-04" db="EMBL/GenBank/DDBJ databases">
        <authorList>
            <person name="Syromyatnikov M.Y."/>
            <person name="Popov V.N."/>
        </authorList>
    </citation>
    <scope>NUCLEOTIDE SEQUENCE</scope>
    <source>
        <strain evidence="4">MO-1</strain>
    </source>
</reference>
<gene>
    <name evidence="4" type="ORF">MAGMO_0302</name>
</gene>
<keyword evidence="2" id="KW-0547">Nucleotide-binding</keyword>
<dbReference type="PANTHER" id="PTHR12241">
    <property type="entry name" value="TUBULIN POLYGLUTAMYLASE"/>
    <property type="match status" value="1"/>
</dbReference>
<protein>
    <submittedName>
        <fullName evidence="4">Uncharacterized protein</fullName>
    </submittedName>
</protein>
<dbReference type="GO" id="GO:0005524">
    <property type="term" value="F:ATP binding"/>
    <property type="evidence" value="ECO:0007669"/>
    <property type="project" value="UniProtKB-KW"/>
</dbReference>
<dbReference type="EMBL" id="LO017727">
    <property type="protein sequence ID" value="CRH04515.1"/>
    <property type="molecule type" value="Genomic_DNA"/>
</dbReference>
<name>A0A1S7LCF4_MAGMO</name>
<keyword evidence="1" id="KW-0436">Ligase</keyword>
<dbReference type="Pfam" id="PF03133">
    <property type="entry name" value="TTL"/>
    <property type="match status" value="1"/>
</dbReference>
<dbReference type="Gene3D" id="3.30.470.20">
    <property type="entry name" value="ATP-grasp fold, B domain"/>
    <property type="match status" value="1"/>
</dbReference>
<dbReference type="SUPFAM" id="SSF56059">
    <property type="entry name" value="Glutathione synthetase ATP-binding domain-like"/>
    <property type="match status" value="1"/>
</dbReference>
<evidence type="ECO:0000256" key="2">
    <source>
        <dbReference type="ARBA" id="ARBA00022741"/>
    </source>
</evidence>
<dbReference type="GO" id="GO:0000226">
    <property type="term" value="P:microtubule cytoskeleton organization"/>
    <property type="evidence" value="ECO:0007669"/>
    <property type="project" value="TreeGrafter"/>
</dbReference>
<dbReference type="InterPro" id="IPR004344">
    <property type="entry name" value="TTL/TTLL_fam"/>
</dbReference>
<dbReference type="GO" id="GO:0070740">
    <property type="term" value="F:tubulin-glutamic acid ligase activity"/>
    <property type="evidence" value="ECO:0007669"/>
    <property type="project" value="TreeGrafter"/>
</dbReference>
<organism evidence="4">
    <name type="scientific">Magnetococcus massalia (strain MO-1)</name>
    <dbReference type="NCBI Taxonomy" id="451514"/>
    <lineage>
        <taxon>Bacteria</taxon>
        <taxon>Pseudomonadati</taxon>
        <taxon>Pseudomonadota</taxon>
        <taxon>Magnetococcia</taxon>
        <taxon>Magnetococcales</taxon>
        <taxon>Magnetococcaceae</taxon>
        <taxon>Magnetococcus</taxon>
    </lineage>
</organism>
<accession>A0A1S7LCF4</accession>
<evidence type="ECO:0000313" key="4">
    <source>
        <dbReference type="EMBL" id="CRH04515.1"/>
    </source>
</evidence>
<keyword evidence="3" id="KW-0067">ATP-binding</keyword>
<evidence type="ECO:0000256" key="1">
    <source>
        <dbReference type="ARBA" id="ARBA00022598"/>
    </source>
</evidence>
<proteinExistence type="predicted"/>